<comment type="caution">
    <text evidence="8">The sequence shown here is derived from an EMBL/GenBank/DDBJ whole genome shotgun (WGS) entry which is preliminary data.</text>
</comment>
<dbReference type="GO" id="GO:0003677">
    <property type="term" value="F:DNA binding"/>
    <property type="evidence" value="ECO:0007669"/>
    <property type="project" value="UniProtKB-UniRule"/>
</dbReference>
<evidence type="ECO:0000313" key="8">
    <source>
        <dbReference type="EMBL" id="GMN54638.1"/>
    </source>
</evidence>
<name>A0AA88DCR7_FICCA</name>
<keyword evidence="9" id="KW-1185">Reference proteome</keyword>
<evidence type="ECO:0000256" key="5">
    <source>
        <dbReference type="RuleBase" id="RU369040"/>
    </source>
</evidence>
<proteinExistence type="inferred from homology"/>
<dbReference type="PANTHER" id="PTHR31506:SF4">
    <property type="entry name" value="BES1_BZR1 PLANT TRANSCRIPTION FACTOR N-TERMINAL DOMAIN-CONTAINING PROTEIN"/>
    <property type="match status" value="1"/>
</dbReference>
<comment type="subcellular location">
    <subcellularLocation>
        <location evidence="5">Nucleus</location>
    </subcellularLocation>
</comment>
<evidence type="ECO:0000259" key="7">
    <source>
        <dbReference type="Pfam" id="PF05687"/>
    </source>
</evidence>
<keyword evidence="4 5" id="KW-0804">Transcription</keyword>
<evidence type="ECO:0000256" key="2">
    <source>
        <dbReference type="ARBA" id="ARBA00023015"/>
    </source>
</evidence>
<feature type="compositionally biased region" description="Basic and acidic residues" evidence="6">
    <location>
        <begin position="25"/>
        <end position="35"/>
    </location>
</feature>
<dbReference type="AlphaFoldDB" id="A0AA88DCR7"/>
<dbReference type="InterPro" id="IPR008540">
    <property type="entry name" value="BES1_N"/>
</dbReference>
<dbReference type="GO" id="GO:0003700">
    <property type="term" value="F:DNA-binding transcription factor activity"/>
    <property type="evidence" value="ECO:0007669"/>
    <property type="project" value="UniProtKB-UniRule"/>
</dbReference>
<organism evidence="8 9">
    <name type="scientific">Ficus carica</name>
    <name type="common">Common fig</name>
    <dbReference type="NCBI Taxonomy" id="3494"/>
    <lineage>
        <taxon>Eukaryota</taxon>
        <taxon>Viridiplantae</taxon>
        <taxon>Streptophyta</taxon>
        <taxon>Embryophyta</taxon>
        <taxon>Tracheophyta</taxon>
        <taxon>Spermatophyta</taxon>
        <taxon>Magnoliopsida</taxon>
        <taxon>eudicotyledons</taxon>
        <taxon>Gunneridae</taxon>
        <taxon>Pentapetalae</taxon>
        <taxon>rosids</taxon>
        <taxon>fabids</taxon>
        <taxon>Rosales</taxon>
        <taxon>Moraceae</taxon>
        <taxon>Ficeae</taxon>
        <taxon>Ficus</taxon>
    </lineage>
</organism>
<dbReference type="GO" id="GO:0009742">
    <property type="term" value="P:brassinosteroid mediated signaling pathway"/>
    <property type="evidence" value="ECO:0007669"/>
    <property type="project" value="UniProtKB-UniRule"/>
</dbReference>
<dbReference type="InterPro" id="IPR033264">
    <property type="entry name" value="BZR"/>
</dbReference>
<dbReference type="Pfam" id="PF05687">
    <property type="entry name" value="BES1_N"/>
    <property type="match status" value="1"/>
</dbReference>
<keyword evidence="5" id="KW-1070">Brassinosteroid signaling pathway</keyword>
<dbReference type="GO" id="GO:0005634">
    <property type="term" value="C:nucleus"/>
    <property type="evidence" value="ECO:0007669"/>
    <property type="project" value="UniProtKB-SubCell"/>
</dbReference>
<feature type="compositionally biased region" description="Polar residues" evidence="6">
    <location>
        <begin position="199"/>
        <end position="216"/>
    </location>
</feature>
<keyword evidence="2 5" id="KW-0805">Transcription regulation</keyword>
<evidence type="ECO:0000313" key="9">
    <source>
        <dbReference type="Proteomes" id="UP001187192"/>
    </source>
</evidence>
<reference evidence="8" key="1">
    <citation type="submission" date="2023-07" db="EMBL/GenBank/DDBJ databases">
        <title>draft genome sequence of fig (Ficus carica).</title>
        <authorList>
            <person name="Takahashi T."/>
            <person name="Nishimura K."/>
        </authorList>
    </citation>
    <scope>NUCLEOTIDE SEQUENCE</scope>
</reference>
<evidence type="ECO:0000256" key="1">
    <source>
        <dbReference type="ARBA" id="ARBA00005909"/>
    </source>
</evidence>
<dbReference type="PANTHER" id="PTHR31506">
    <property type="entry name" value="BES1/BZR1 HOMOLOG PROTEIN 3-RELATED"/>
    <property type="match status" value="1"/>
</dbReference>
<dbReference type="Proteomes" id="UP001187192">
    <property type="component" value="Unassembled WGS sequence"/>
</dbReference>
<dbReference type="EMBL" id="BTGU01000052">
    <property type="protein sequence ID" value="GMN54638.1"/>
    <property type="molecule type" value="Genomic_DNA"/>
</dbReference>
<protein>
    <recommendedName>
        <fullName evidence="5">Protein BZR1 homolog</fullName>
    </recommendedName>
    <alternativeName>
        <fullName evidence="5">Protein BRASSINAZOLE-RESISTANT 1 homolog</fullName>
    </alternativeName>
</protein>
<evidence type="ECO:0000256" key="4">
    <source>
        <dbReference type="ARBA" id="ARBA00023163"/>
    </source>
</evidence>
<feature type="region of interest" description="Disordered" evidence="6">
    <location>
        <begin position="199"/>
        <end position="223"/>
    </location>
</feature>
<evidence type="ECO:0000256" key="3">
    <source>
        <dbReference type="ARBA" id="ARBA00023125"/>
    </source>
</evidence>
<feature type="domain" description="BES1/BZR1 plant transcription factor N-terminal" evidence="7">
    <location>
        <begin position="24"/>
        <end position="107"/>
    </location>
</feature>
<dbReference type="GO" id="GO:0006351">
    <property type="term" value="P:DNA-templated transcription"/>
    <property type="evidence" value="ECO:0007669"/>
    <property type="project" value="InterPro"/>
</dbReference>
<sequence>MKGTAMAPNGTSSSSSVLGGGGGRSESDKEKTKMRERQRRAITGKIFHGLRKHGGYRLSPRADINEVLRHLAREAGWIVEPDGTTFRSNVGNCCPMCGAARSRASAPPTPTSSIVFAGGGGGGGGESSTTASPRRFAVGDPAIAAPSSTLCNVSSSGMSSVDGDIPMAALYSMYGGFSGGLQQYSSAVFHGEGASPAAFQQHQLQEARASNQNTPVGSPLHRA</sequence>
<feature type="region of interest" description="Disordered" evidence="6">
    <location>
        <begin position="1"/>
        <end position="37"/>
    </location>
</feature>
<gene>
    <name evidence="8" type="ORF">TIFTF001_023761</name>
</gene>
<accession>A0AA88DCR7</accession>
<comment type="function">
    <text evidence="5">Functions in brassinosteroid signaling. May function as transcriptional repressor.</text>
</comment>
<keyword evidence="3 5" id="KW-0238">DNA-binding</keyword>
<evidence type="ECO:0000256" key="6">
    <source>
        <dbReference type="SAM" id="MobiDB-lite"/>
    </source>
</evidence>
<comment type="similarity">
    <text evidence="1 5">Belongs to the BZR/LAT61 family.</text>
</comment>